<dbReference type="SUPFAM" id="SSF47384">
    <property type="entry name" value="Homodimeric domain of signal transducing histidine kinase"/>
    <property type="match status" value="1"/>
</dbReference>
<organism evidence="15">
    <name type="scientific">Candidatus Enterococcus clewellii</name>
    <dbReference type="NCBI Taxonomy" id="1834193"/>
    <lineage>
        <taxon>Bacteria</taxon>
        <taxon>Bacillati</taxon>
        <taxon>Bacillota</taxon>
        <taxon>Bacilli</taxon>
        <taxon>Lactobacillales</taxon>
        <taxon>Enterococcaceae</taxon>
        <taxon>Enterococcus</taxon>
    </lineage>
</organism>
<comment type="catalytic activity">
    <reaction evidence="1">
        <text>ATP + protein L-histidine = ADP + protein N-phospho-L-histidine.</text>
        <dbReference type="EC" id="2.7.13.3"/>
    </reaction>
</comment>
<dbReference type="EMBL" id="NGMM01000007">
    <property type="protein sequence ID" value="OTP11619.1"/>
    <property type="molecule type" value="Genomic_DNA"/>
</dbReference>
<dbReference type="Pfam" id="PF02702">
    <property type="entry name" value="KdpD"/>
    <property type="match status" value="1"/>
</dbReference>
<dbReference type="Proteomes" id="UP000195141">
    <property type="component" value="Chromosome"/>
</dbReference>
<feature type="transmembrane region" description="Helical" evidence="13">
    <location>
        <begin position="390"/>
        <end position="407"/>
    </location>
</feature>
<dbReference type="SUPFAM" id="SSF52540">
    <property type="entry name" value="P-loop containing nucleoside triphosphate hydrolases"/>
    <property type="match status" value="1"/>
</dbReference>
<dbReference type="Pfam" id="PF13493">
    <property type="entry name" value="DUF4118"/>
    <property type="match status" value="1"/>
</dbReference>
<dbReference type="InterPro" id="IPR038318">
    <property type="entry name" value="KdpD_sf"/>
</dbReference>
<evidence type="ECO:0000259" key="14">
    <source>
        <dbReference type="PROSITE" id="PS50109"/>
    </source>
</evidence>
<dbReference type="PRINTS" id="PR00344">
    <property type="entry name" value="BCTRLSENSOR"/>
</dbReference>
<proteinExistence type="predicted"/>
<dbReference type="Gene3D" id="1.10.287.130">
    <property type="match status" value="1"/>
</dbReference>
<evidence type="ECO:0000256" key="10">
    <source>
        <dbReference type="ARBA" id="ARBA00022989"/>
    </source>
</evidence>
<keyword evidence="9" id="KW-0067">ATP-binding</keyword>
<keyword evidence="6 13" id="KW-0812">Transmembrane</keyword>
<evidence type="ECO:0000256" key="12">
    <source>
        <dbReference type="ARBA" id="ARBA00023136"/>
    </source>
</evidence>
<dbReference type="InterPro" id="IPR027417">
    <property type="entry name" value="P-loop_NTPase"/>
</dbReference>
<dbReference type="PANTHER" id="PTHR45569:SF1">
    <property type="entry name" value="SENSOR PROTEIN KDPD"/>
    <property type="match status" value="1"/>
</dbReference>
<dbReference type="GO" id="GO:0005737">
    <property type="term" value="C:cytoplasm"/>
    <property type="evidence" value="ECO:0007669"/>
    <property type="project" value="UniProtKB-ARBA"/>
</dbReference>
<dbReference type="InterPro" id="IPR036890">
    <property type="entry name" value="HATPase_C_sf"/>
</dbReference>
<dbReference type="SMART" id="SM00387">
    <property type="entry name" value="HATPase_c"/>
    <property type="match status" value="1"/>
</dbReference>
<feature type="transmembrane region" description="Helical" evidence="13">
    <location>
        <begin position="419"/>
        <end position="447"/>
    </location>
</feature>
<evidence type="ECO:0000256" key="7">
    <source>
        <dbReference type="ARBA" id="ARBA00022741"/>
    </source>
</evidence>
<dbReference type="PROSITE" id="PS50109">
    <property type="entry name" value="HIS_KIN"/>
    <property type="match status" value="1"/>
</dbReference>
<dbReference type="EC" id="2.7.13.3" evidence="3"/>
<dbReference type="GO" id="GO:0005886">
    <property type="term" value="C:plasma membrane"/>
    <property type="evidence" value="ECO:0007669"/>
    <property type="project" value="TreeGrafter"/>
</dbReference>
<protein>
    <recommendedName>
        <fullName evidence="3">histidine kinase</fullName>
        <ecNumber evidence="3">2.7.13.3</ecNumber>
    </recommendedName>
</protein>
<dbReference type="InterPro" id="IPR025201">
    <property type="entry name" value="KdpD_TM"/>
</dbReference>
<keyword evidence="5" id="KW-0808">Transferase</keyword>
<gene>
    <name evidence="16" type="ORF">A5888_003424</name>
    <name evidence="15" type="ORF">A5888_003718</name>
</gene>
<dbReference type="Gene3D" id="3.30.450.40">
    <property type="match status" value="1"/>
</dbReference>
<feature type="transmembrane region" description="Helical" evidence="13">
    <location>
        <begin position="467"/>
        <end position="486"/>
    </location>
</feature>
<dbReference type="FunFam" id="3.40.50.300:FF:000483">
    <property type="entry name" value="Sensor histidine kinase KdpD"/>
    <property type="match status" value="1"/>
</dbReference>
<dbReference type="InterPro" id="IPR052023">
    <property type="entry name" value="Histidine_kinase_KdpD"/>
</dbReference>
<evidence type="ECO:0000256" key="9">
    <source>
        <dbReference type="ARBA" id="ARBA00022840"/>
    </source>
</evidence>
<dbReference type="Pfam" id="PF00512">
    <property type="entry name" value="HisKA"/>
    <property type="match status" value="1"/>
</dbReference>
<dbReference type="Gene3D" id="3.40.50.300">
    <property type="entry name" value="P-loop containing nucleotide triphosphate hydrolases"/>
    <property type="match status" value="1"/>
</dbReference>
<dbReference type="Pfam" id="PF02518">
    <property type="entry name" value="HATPase_c"/>
    <property type="match status" value="1"/>
</dbReference>
<dbReference type="EMBL" id="CP147247">
    <property type="protein sequence ID" value="WYJ91656.1"/>
    <property type="molecule type" value="Genomic_DNA"/>
</dbReference>
<dbReference type="SMART" id="SM00388">
    <property type="entry name" value="HisKA"/>
    <property type="match status" value="1"/>
</dbReference>
<evidence type="ECO:0000256" key="6">
    <source>
        <dbReference type="ARBA" id="ARBA00022692"/>
    </source>
</evidence>
<dbReference type="InterPro" id="IPR004358">
    <property type="entry name" value="Sig_transdc_His_kin-like_C"/>
</dbReference>
<evidence type="ECO:0000256" key="3">
    <source>
        <dbReference type="ARBA" id="ARBA00012438"/>
    </source>
</evidence>
<dbReference type="CDD" id="cd00082">
    <property type="entry name" value="HisKA"/>
    <property type="match status" value="1"/>
</dbReference>
<dbReference type="RefSeq" id="WP_086350699.1">
    <property type="nucleotide sequence ID" value="NZ_CP147247.1"/>
</dbReference>
<dbReference type="InterPro" id="IPR036097">
    <property type="entry name" value="HisK_dim/P_sf"/>
</dbReference>
<dbReference type="SUPFAM" id="SSF55781">
    <property type="entry name" value="GAF domain-like"/>
    <property type="match status" value="1"/>
</dbReference>
<sequence length="891" mass="101557">MEEERVNPEKLLSAFDKENSGIGRLRIFFGYAAGVGKTYMMLKEAQEQLETGKDVQIGYIEPHDRPATLRLMEGLPVIPTVKSIYKGISLEELAVDQILDVHPDIVLVDELAHTNSPSSRNRKRYQDVEELLNAGIDVYTTMNVQHLESLNDIVEEITGITVQEKVPDKLLKNASWKVIDIEPAELIDRLAAGKIYSDTNSKRALQNFFTEEKLSFLRGLAIQRTSDHINQWSYSKNRKVKIQTKLLTIVDEEYPKMSERCIRWTSRLVQGLNAEWIVLRLKSDSEELDTSSDSILELAEKLGAETVSLESENFIDTVVEYVKLLSITDIVMGKNLQKTWINKLFIEDTEDVLLKRLPFVEIHLIPYKEKRKQTPIKSLQEYFQSRTKDFIVSISAVVGATIVTELMQYLHFGDQNLMLIYILFVVITARATTGYLWSSLTAVFSVLTFNWFFVEPLYSLTVYKQGYPLTLVIMLIVSLLISNLVGQIRRKARVSMEKEQQFEILYELNKRYVAASEVEDLYRSTASYLSALLNREVLVYDATGKLNSFRSPEKKKRLLGTKEEHAVAFWTGRNQKEAGFGTDTLTGAKGFYLPVVFEKRTKAVLGLERSAQKTIDNNQLNYLRLIAAQLATAIEQMELQEEKQKILVDTEKERVRGNLLRAVSHDIRTPLTGISGLIETIINDEATSEITAATRIKLLKDVQDESKWLIQMVENLLSITRISSDTTALNKTEEPIEEIVSSTIRRVRKVYPKVNLKTKLPEELIFLSVDPILIEQALFNLIDNAVRHGKATEPIYISVENQDDQVIFSVKDHGIGMSKEQFDRILTNLTTEKEKPIDSKNGLGIGLTIVKTIIKAHQGTFHVENNEQVTKFIFTIPKQRRSPNESEYSGD</sequence>
<keyword evidence="17" id="KW-1185">Reference proteome</keyword>
<keyword evidence="11" id="KW-0902">Two-component regulatory system</keyword>
<keyword evidence="4" id="KW-0597">Phosphoprotein</keyword>
<evidence type="ECO:0000256" key="5">
    <source>
        <dbReference type="ARBA" id="ARBA00022679"/>
    </source>
</evidence>
<dbReference type="InterPro" id="IPR003852">
    <property type="entry name" value="Sig_transdc_His_kinase_KdpD_N"/>
</dbReference>
<dbReference type="OrthoDB" id="9806130at2"/>
<dbReference type="CDD" id="cd00075">
    <property type="entry name" value="HATPase"/>
    <property type="match status" value="1"/>
</dbReference>
<dbReference type="InterPro" id="IPR005467">
    <property type="entry name" value="His_kinase_dom"/>
</dbReference>
<evidence type="ECO:0000313" key="17">
    <source>
        <dbReference type="Proteomes" id="UP000195141"/>
    </source>
</evidence>
<evidence type="ECO:0000256" key="2">
    <source>
        <dbReference type="ARBA" id="ARBA00004141"/>
    </source>
</evidence>
<dbReference type="InterPro" id="IPR003661">
    <property type="entry name" value="HisK_dim/P_dom"/>
</dbReference>
<dbReference type="InterPro" id="IPR029016">
    <property type="entry name" value="GAF-like_dom_sf"/>
</dbReference>
<accession>A0A242K1T2</accession>
<dbReference type="AlphaFoldDB" id="A0A242K1T2"/>
<keyword evidence="7" id="KW-0547">Nucleotide-binding</keyword>
<evidence type="ECO:0000313" key="16">
    <source>
        <dbReference type="EMBL" id="WYJ91656.1"/>
    </source>
</evidence>
<dbReference type="PANTHER" id="PTHR45569">
    <property type="entry name" value="SENSOR PROTEIN KDPD"/>
    <property type="match status" value="1"/>
</dbReference>
<reference evidence="15" key="1">
    <citation type="submission" date="2017-05" db="EMBL/GenBank/DDBJ databases">
        <title>The Genome Sequence of Enterococcus sp. 9E7_DIV0242.</title>
        <authorList>
            <consortium name="The Broad Institute Genomics Platform"/>
            <consortium name="The Broad Institute Genomic Center for Infectious Diseases"/>
            <person name="Earl A."/>
            <person name="Manson A."/>
            <person name="Schwartman J."/>
            <person name="Gilmore M."/>
            <person name="Abouelleil A."/>
            <person name="Cao P."/>
            <person name="Chapman S."/>
            <person name="Cusick C."/>
            <person name="Shea T."/>
            <person name="Young S."/>
            <person name="Neafsey D."/>
            <person name="Nusbaum C."/>
            <person name="Birren B."/>
        </authorList>
    </citation>
    <scope>NUCLEOTIDE SEQUENCE [LARGE SCALE GENOMIC DNA]</scope>
    <source>
        <strain evidence="15">9E7_DIV0242</strain>
    </source>
</reference>
<feature type="domain" description="Histidine kinase" evidence="14">
    <location>
        <begin position="662"/>
        <end position="880"/>
    </location>
</feature>
<dbReference type="Gene3D" id="1.20.120.620">
    <property type="entry name" value="Backbone structure of the membrane domain of e. Coli histidine kinase receptor kdpd"/>
    <property type="match status" value="1"/>
</dbReference>
<reference evidence="16" key="3">
    <citation type="submission" date="2024-03" db="EMBL/GenBank/DDBJ databases">
        <title>The Genome Sequence of Enterococcus sp. DIV0242b.</title>
        <authorList>
            <consortium name="The Broad Institute Genomics Platform"/>
            <consortium name="The Broad Institute Microbial Omics Core"/>
            <consortium name="The Broad Institute Genomic Center for Infectious Diseases"/>
            <person name="Earl A."/>
            <person name="Manson A."/>
            <person name="Gilmore M."/>
            <person name="Schwartman J."/>
            <person name="Shea T."/>
            <person name="Abouelleil A."/>
            <person name="Cao P."/>
            <person name="Chapman S."/>
            <person name="Cusick C."/>
            <person name="Young S."/>
            <person name="Neafsey D."/>
            <person name="Nusbaum C."/>
            <person name="Birren B."/>
        </authorList>
    </citation>
    <scope>NUCLEOTIDE SEQUENCE</scope>
    <source>
        <strain evidence="16">9E7_DIV0242</strain>
    </source>
</reference>
<dbReference type="Gene3D" id="3.30.565.10">
    <property type="entry name" value="Histidine kinase-like ATPase, C-terminal domain"/>
    <property type="match status" value="1"/>
</dbReference>
<evidence type="ECO:0000256" key="4">
    <source>
        <dbReference type="ARBA" id="ARBA00022553"/>
    </source>
</evidence>
<dbReference type="InterPro" id="IPR003594">
    <property type="entry name" value="HATPase_dom"/>
</dbReference>
<evidence type="ECO:0000256" key="1">
    <source>
        <dbReference type="ARBA" id="ARBA00000085"/>
    </source>
</evidence>
<reference evidence="16" key="2">
    <citation type="submission" date="2017-05" db="EMBL/GenBank/DDBJ databases">
        <authorList>
            <consortium name="The Broad Institute Genomics Platform"/>
            <consortium name="The Broad Institute Genomic Center for Infectious Diseases"/>
            <person name="Earl A."/>
            <person name="Manson A."/>
            <person name="Schwartman J."/>
            <person name="Gilmore M."/>
            <person name="Abouelleil A."/>
            <person name="Cao P."/>
            <person name="Chapman S."/>
            <person name="Cusick C."/>
            <person name="Shea T."/>
            <person name="Young S."/>
            <person name="Neafsey D."/>
            <person name="Nusbaum C."/>
            <person name="Birren B."/>
        </authorList>
    </citation>
    <scope>NUCLEOTIDE SEQUENCE</scope>
    <source>
        <strain evidence="16">9E7_DIV0242</strain>
    </source>
</reference>
<keyword evidence="10 13" id="KW-1133">Transmembrane helix</keyword>
<dbReference type="SUPFAM" id="SSF55874">
    <property type="entry name" value="ATPase domain of HSP90 chaperone/DNA topoisomerase II/histidine kinase"/>
    <property type="match status" value="1"/>
</dbReference>
<evidence type="ECO:0000256" key="8">
    <source>
        <dbReference type="ARBA" id="ARBA00022777"/>
    </source>
</evidence>
<keyword evidence="8 16" id="KW-0418">Kinase</keyword>
<dbReference type="GO" id="GO:0005524">
    <property type="term" value="F:ATP binding"/>
    <property type="evidence" value="ECO:0007669"/>
    <property type="project" value="UniProtKB-KW"/>
</dbReference>
<evidence type="ECO:0000256" key="13">
    <source>
        <dbReference type="SAM" id="Phobius"/>
    </source>
</evidence>
<dbReference type="GO" id="GO:0000155">
    <property type="term" value="F:phosphorelay sensor kinase activity"/>
    <property type="evidence" value="ECO:0007669"/>
    <property type="project" value="InterPro"/>
</dbReference>
<comment type="subcellular location">
    <subcellularLocation>
        <location evidence="2">Membrane</location>
        <topology evidence="2">Multi-pass membrane protein</topology>
    </subcellularLocation>
</comment>
<keyword evidence="12 13" id="KW-0472">Membrane</keyword>
<evidence type="ECO:0000256" key="11">
    <source>
        <dbReference type="ARBA" id="ARBA00023012"/>
    </source>
</evidence>
<evidence type="ECO:0000313" key="15">
    <source>
        <dbReference type="EMBL" id="OTP11619.1"/>
    </source>
</evidence>
<name>A0A242K1T2_9ENTE</name>